<evidence type="ECO:0008006" key="5">
    <source>
        <dbReference type="Google" id="ProtNLM"/>
    </source>
</evidence>
<dbReference type="GO" id="GO:0007130">
    <property type="term" value="P:synaptonemal complex assembly"/>
    <property type="evidence" value="ECO:0007669"/>
    <property type="project" value="InterPro"/>
</dbReference>
<dbReference type="InterPro" id="IPR008827">
    <property type="entry name" value="SYCP1"/>
</dbReference>
<feature type="region of interest" description="Disordered" evidence="2">
    <location>
        <begin position="787"/>
        <end position="814"/>
    </location>
</feature>
<feature type="coiled-coil region" evidence="1">
    <location>
        <begin position="747"/>
        <end position="774"/>
    </location>
</feature>
<protein>
    <recommendedName>
        <fullName evidence="5">Synaptonemal complex protein 1</fullName>
    </recommendedName>
</protein>
<dbReference type="PANTHER" id="PTHR46918">
    <property type="entry name" value="SYNAPTONEMAL COMPLEX PROTEIN 1"/>
    <property type="match status" value="1"/>
</dbReference>
<sequence length="953" mass="111380">MEKQKPFKLFVPPRLSSSQVSAVKPQTLGGDSKFFKGFNKCVEDDFGFPFVVTNLSKNGENIDSDPALQKVNFLPMLEQVDNSDSCHYQEGLKDSDFENSEPMSRLYSKLYKEAEKIKKWKVGVESELKQKENKLQENRKIIEAQRKAIQELQFENEKVSLKLEEGIQENKDLIKENNATRHLCNLLKETCARSAEKMKKYEYEREETRQVYVDLNSNIEKMIIAFEELRVQAENSRLEMHFKLKEDYEKIQHLEEEYKKEVNDKEKQVSLLLIQNTEQENKMKDLTFLLEESRNKVNQLEEKTKLQNENLKESNEKQDHLTSELEDIKISLQRSVGTQKAFEEDLQIATKKIYQLTGEKEAQMEEFNKAKASHSFVVTELNTTICNLKELLTTEQQRLEKSEDELKVLTMELQKKACELEEMTKLKNNKEVELEEMKEILAEKQKLLDEKKQFEKISEELRQAEQELTGLLQTREKKIHDLEIQLAAIATSEQHYSKQVKELKTELENEKFKNAELTVSCNKLSQEKKELAQEASDMALEIKKHQEDIKNSRKQEERMLKQIENLEETETQLRNELESVKEELKQKGDEVKCKLDKSEENCNSLRKQIENKSKFIEELQQENKAFKKKNTADSKQLNVYEIKVSKLELELESTKQKFKEMTDIYQKEIEDKKLSEENLLGEVDKAKVIADEAVKLQKEIDIRCQHKIAEMVALMEKHKHQYDKIVEERDSELGLYKSREQEQSSIKTSLEKLKREAKENIVTLKGKKDKKTQTSLVETPETGYWKFDSKAAPSQNRSRNFSSAHHGKSKDNGDYLWTSAKNTLSTPLPKAYTVKTPTKSQIQQRENKNVPMEESNKKRKMVFEFDINSDSSETTDLLSMVSEEDTLKKLYKNNNPPISHLCVRTPKKTPSSLTTPGSTLKFGAMRKMREDRWAVIAKMDRKQKLKEAEKLFV</sequence>
<reference evidence="3 4" key="1">
    <citation type="submission" date="2017-08" db="EMBL/GenBank/DDBJ databases">
        <title>USMARCv1.0.</title>
        <authorList>
            <person name="Hannum G.I."/>
            <person name="Koren S."/>
            <person name="Schroeder S.G."/>
            <person name="Chin S.C."/>
            <person name="Nonneman D.J."/>
            <person name="Becker S.A."/>
            <person name="Rosen B.D."/>
            <person name="Bickhart D.M."/>
            <person name="Putnam N.H."/>
            <person name="Green R.E."/>
            <person name="Tuggle C.K."/>
            <person name="Liu H."/>
            <person name="Rohrer G.A."/>
            <person name="Warr A."/>
            <person name="Hall R."/>
            <person name="Kim K."/>
            <person name="Hume D.A."/>
            <person name="Talbot R."/>
            <person name="Chow W."/>
            <person name="Howe K."/>
            <person name="Schwartz A.S."/>
            <person name="Watson M."/>
            <person name="Archibald A.L."/>
            <person name="Phillippy A.M."/>
            <person name="Smith T.P.L."/>
        </authorList>
    </citation>
    <scope>NUCLEOTIDE SEQUENCE [LARGE SCALE GENOMIC DNA]</scope>
</reference>
<evidence type="ECO:0000256" key="1">
    <source>
        <dbReference type="SAM" id="Coils"/>
    </source>
</evidence>
<keyword evidence="1" id="KW-0175">Coiled coil</keyword>
<accession>A0A4X1SXT5</accession>
<dbReference type="Pfam" id="PF05483">
    <property type="entry name" value="SCP-1"/>
    <property type="match status" value="1"/>
</dbReference>
<dbReference type="Proteomes" id="UP000314985">
    <property type="component" value="Chromosome 4"/>
</dbReference>
<dbReference type="Ensembl" id="ENSSSCT00070008902.1">
    <property type="protein sequence ID" value="ENSSSCP00070007307.1"/>
    <property type="gene ID" value="ENSSSCG00070004639.1"/>
</dbReference>
<feature type="coiled-coil region" evidence="1">
    <location>
        <begin position="244"/>
        <end position="317"/>
    </location>
</feature>
<reference evidence="3" key="2">
    <citation type="submission" date="2025-08" db="UniProtKB">
        <authorList>
            <consortium name="Ensembl"/>
        </authorList>
    </citation>
    <scope>IDENTIFICATION</scope>
</reference>
<feature type="coiled-coil region" evidence="1">
    <location>
        <begin position="392"/>
        <end position="664"/>
    </location>
</feature>
<feature type="compositionally biased region" description="Polar residues" evidence="2">
    <location>
        <begin position="792"/>
        <end position="803"/>
    </location>
</feature>
<dbReference type="ExpressionAtlas" id="A0A4X1SXT5">
    <property type="expression patterns" value="baseline"/>
</dbReference>
<feature type="region of interest" description="Disordered" evidence="2">
    <location>
        <begin position="836"/>
        <end position="855"/>
    </location>
</feature>
<dbReference type="PANTHER" id="PTHR46918:SF1">
    <property type="entry name" value="SYNAPTONEMAL COMPLEX PROTEIN 1"/>
    <property type="match status" value="1"/>
</dbReference>
<evidence type="ECO:0000256" key="2">
    <source>
        <dbReference type="SAM" id="MobiDB-lite"/>
    </source>
</evidence>
<proteinExistence type="predicted"/>
<name>A0A4X1SXT5_PIG</name>
<dbReference type="GO" id="GO:0000795">
    <property type="term" value="C:synaptonemal complex"/>
    <property type="evidence" value="ECO:0007669"/>
    <property type="project" value="InterPro"/>
</dbReference>
<organism evidence="3 4">
    <name type="scientific">Sus scrofa</name>
    <name type="common">Pig</name>
    <dbReference type="NCBI Taxonomy" id="9823"/>
    <lineage>
        <taxon>Eukaryota</taxon>
        <taxon>Metazoa</taxon>
        <taxon>Chordata</taxon>
        <taxon>Craniata</taxon>
        <taxon>Vertebrata</taxon>
        <taxon>Euteleostomi</taxon>
        <taxon>Mammalia</taxon>
        <taxon>Eutheria</taxon>
        <taxon>Laurasiatheria</taxon>
        <taxon>Artiodactyla</taxon>
        <taxon>Suina</taxon>
        <taxon>Suidae</taxon>
        <taxon>Sus</taxon>
    </lineage>
</organism>
<feature type="coiled-coil region" evidence="1">
    <location>
        <begin position="125"/>
        <end position="169"/>
    </location>
</feature>
<dbReference type="AlphaFoldDB" id="A0A4X1SXT5"/>
<evidence type="ECO:0000313" key="4">
    <source>
        <dbReference type="Proteomes" id="UP000314985"/>
    </source>
</evidence>
<evidence type="ECO:0000313" key="3">
    <source>
        <dbReference type="Ensembl" id="ENSSSCP00070007307.1"/>
    </source>
</evidence>